<dbReference type="InterPro" id="IPR001469">
    <property type="entry name" value="ATP_synth_F1_dsu/esu"/>
</dbReference>
<reference evidence="11 12" key="1">
    <citation type="journal article" date="2015" name="Nature">
        <title>rRNA introns, odd ribosomes, and small enigmatic genomes across a large radiation of phyla.</title>
        <authorList>
            <person name="Brown C.T."/>
            <person name="Hug L.A."/>
            <person name="Thomas B.C."/>
            <person name="Sharon I."/>
            <person name="Castelle C.J."/>
            <person name="Singh A."/>
            <person name="Wilkins M.J."/>
            <person name="Williams K.H."/>
            <person name="Banfield J.F."/>
        </authorList>
    </citation>
    <scope>NUCLEOTIDE SEQUENCE [LARGE SCALE GENOMIC DNA]</scope>
</reference>
<evidence type="ECO:0000256" key="9">
    <source>
        <dbReference type="RuleBase" id="RU003656"/>
    </source>
</evidence>
<keyword evidence="5 8" id="KW-0472">Membrane</keyword>
<dbReference type="Proteomes" id="UP000034664">
    <property type="component" value="Unassembled WGS sequence"/>
</dbReference>
<keyword evidence="4 8" id="KW-0406">Ion transport</keyword>
<evidence type="ECO:0000313" key="11">
    <source>
        <dbReference type="EMBL" id="KKR71664.1"/>
    </source>
</evidence>
<keyword evidence="8" id="KW-0375">Hydrogen ion transport</keyword>
<dbReference type="HAMAP" id="MF_00530">
    <property type="entry name" value="ATP_synth_epsil_bac"/>
    <property type="match status" value="1"/>
</dbReference>
<dbReference type="InterPro" id="IPR036771">
    <property type="entry name" value="ATPsynth_dsu/esu_N"/>
</dbReference>
<gene>
    <name evidence="8" type="primary">atpC</name>
    <name evidence="11" type="ORF">UU14_C0022G0012</name>
</gene>
<keyword evidence="6 8" id="KW-0139">CF(1)</keyword>
<comment type="caution">
    <text evidence="11">The sequence shown here is derived from an EMBL/GenBank/DDBJ whole genome shotgun (WGS) entry which is preliminary data.</text>
</comment>
<dbReference type="GO" id="GO:0046933">
    <property type="term" value="F:proton-transporting ATP synthase activity, rotational mechanism"/>
    <property type="evidence" value="ECO:0007669"/>
    <property type="project" value="UniProtKB-UniRule"/>
</dbReference>
<dbReference type="GO" id="GO:0005886">
    <property type="term" value="C:plasma membrane"/>
    <property type="evidence" value="ECO:0007669"/>
    <property type="project" value="UniProtKB-SubCell"/>
</dbReference>
<dbReference type="SUPFAM" id="SSF51344">
    <property type="entry name" value="Epsilon subunit of F1F0-ATP synthase N-terminal domain"/>
    <property type="match status" value="1"/>
</dbReference>
<evidence type="ECO:0000256" key="7">
    <source>
        <dbReference type="ARBA" id="ARBA00023310"/>
    </source>
</evidence>
<evidence type="ECO:0000256" key="5">
    <source>
        <dbReference type="ARBA" id="ARBA00023136"/>
    </source>
</evidence>
<organism evidence="11 12">
    <name type="scientific">Candidatus Roizmanbacteria bacterium GW2011_GWB1_40_7</name>
    <dbReference type="NCBI Taxonomy" id="1618482"/>
    <lineage>
        <taxon>Bacteria</taxon>
        <taxon>Candidatus Roizmaniibacteriota</taxon>
    </lineage>
</organism>
<proteinExistence type="inferred from homology"/>
<evidence type="ECO:0000313" key="12">
    <source>
        <dbReference type="Proteomes" id="UP000034664"/>
    </source>
</evidence>
<evidence type="ECO:0000256" key="8">
    <source>
        <dbReference type="HAMAP-Rule" id="MF_00530"/>
    </source>
</evidence>
<dbReference type="GO" id="GO:0005524">
    <property type="term" value="F:ATP binding"/>
    <property type="evidence" value="ECO:0007669"/>
    <property type="project" value="UniProtKB-UniRule"/>
</dbReference>
<keyword evidence="3 8" id="KW-0813">Transport</keyword>
<keyword evidence="7 8" id="KW-0066">ATP synthesis</keyword>
<dbReference type="InterPro" id="IPR036794">
    <property type="entry name" value="ATP_F1_dsu/esu_C_sf"/>
</dbReference>
<dbReference type="PANTHER" id="PTHR13822">
    <property type="entry name" value="ATP SYNTHASE DELTA/EPSILON CHAIN"/>
    <property type="match status" value="1"/>
</dbReference>
<dbReference type="SUPFAM" id="SSF46604">
    <property type="entry name" value="Epsilon subunit of F1F0-ATP synthase C-terminal domain"/>
    <property type="match status" value="1"/>
</dbReference>
<comment type="similarity">
    <text evidence="2 8 9">Belongs to the ATPase epsilon chain family.</text>
</comment>
<evidence type="ECO:0000256" key="3">
    <source>
        <dbReference type="ARBA" id="ARBA00022448"/>
    </source>
</evidence>
<evidence type="ECO:0000256" key="4">
    <source>
        <dbReference type="ARBA" id="ARBA00023065"/>
    </source>
</evidence>
<evidence type="ECO:0000256" key="6">
    <source>
        <dbReference type="ARBA" id="ARBA00023196"/>
    </source>
</evidence>
<evidence type="ECO:0000259" key="10">
    <source>
        <dbReference type="Pfam" id="PF02823"/>
    </source>
</evidence>
<dbReference type="NCBIfam" id="TIGR01216">
    <property type="entry name" value="ATP_synt_epsi"/>
    <property type="match status" value="1"/>
</dbReference>
<dbReference type="AlphaFoldDB" id="A0A0G0T3V6"/>
<comment type="subunit">
    <text evidence="8 9">F-type ATPases have 2 components, CF(1) - the catalytic core - and CF(0) - the membrane proton channel. CF(1) has five subunits: alpha(3), beta(3), gamma(1), delta(1), epsilon(1). CF(0) has three main subunits: a, b and c.</text>
</comment>
<name>A0A0G0T3V6_9BACT</name>
<dbReference type="EMBL" id="LBZM01000022">
    <property type="protein sequence ID" value="KKR71664.1"/>
    <property type="molecule type" value="Genomic_DNA"/>
</dbReference>
<comment type="subcellular location">
    <subcellularLocation>
        <location evidence="1 8">Cell membrane</location>
        <topology evidence="1 8">Peripheral membrane protein</topology>
    </subcellularLocation>
</comment>
<keyword evidence="8" id="KW-1003">Cell membrane</keyword>
<comment type="function">
    <text evidence="8">Produces ATP from ADP in the presence of a proton gradient across the membrane.</text>
</comment>
<dbReference type="Pfam" id="PF02823">
    <property type="entry name" value="ATP-synt_DE_N"/>
    <property type="match status" value="1"/>
</dbReference>
<evidence type="ECO:0000256" key="1">
    <source>
        <dbReference type="ARBA" id="ARBA00004202"/>
    </source>
</evidence>
<sequence length="139" mass="15572">MKTFSLDIVTPERLALTQEVELVSVPSTDGEITILPHHVPIFASLTEGEVRLHYENEDYYLSIGGGFIEVTPTKTTVLVTRAYKAEELNEKAILNAKQEAEEAIKKGVTPEDIQAAYALLRSSLVDLKVLRRRKFRTSV</sequence>
<accession>A0A0G0T3V6</accession>
<dbReference type="GO" id="GO:0045259">
    <property type="term" value="C:proton-transporting ATP synthase complex"/>
    <property type="evidence" value="ECO:0007669"/>
    <property type="project" value="UniProtKB-KW"/>
</dbReference>
<dbReference type="CDD" id="cd12152">
    <property type="entry name" value="F1-ATPase_delta"/>
    <property type="match status" value="1"/>
</dbReference>
<dbReference type="InterPro" id="IPR020546">
    <property type="entry name" value="ATP_synth_F1_dsu/esu_N"/>
</dbReference>
<evidence type="ECO:0000256" key="2">
    <source>
        <dbReference type="ARBA" id="ARBA00005712"/>
    </source>
</evidence>
<feature type="domain" description="ATP synthase F1 complex delta/epsilon subunit N-terminal" evidence="10">
    <location>
        <begin position="4"/>
        <end position="82"/>
    </location>
</feature>
<dbReference type="Gene3D" id="2.60.15.10">
    <property type="entry name" value="F0F1 ATP synthase delta/epsilon subunit, N-terminal"/>
    <property type="match status" value="1"/>
</dbReference>
<dbReference type="PANTHER" id="PTHR13822:SF10">
    <property type="entry name" value="ATP SYNTHASE EPSILON CHAIN, CHLOROPLASTIC"/>
    <property type="match status" value="1"/>
</dbReference>
<protein>
    <recommendedName>
        <fullName evidence="8">ATP synthase epsilon chain</fullName>
    </recommendedName>
    <alternativeName>
        <fullName evidence="8">ATP synthase F1 sector epsilon subunit</fullName>
    </alternativeName>
    <alternativeName>
        <fullName evidence="8">F-ATPase epsilon subunit</fullName>
    </alternativeName>
</protein>